<evidence type="ECO:0000256" key="6">
    <source>
        <dbReference type="RuleBase" id="RU363053"/>
    </source>
</evidence>
<feature type="transmembrane region" description="Helical" evidence="6">
    <location>
        <begin position="153"/>
        <end position="175"/>
    </location>
</feature>
<feature type="region of interest" description="Disordered" evidence="7">
    <location>
        <begin position="21"/>
        <end position="41"/>
    </location>
</feature>
<evidence type="ECO:0000256" key="5">
    <source>
        <dbReference type="ARBA" id="ARBA00023136"/>
    </source>
</evidence>
<feature type="transmembrane region" description="Helical" evidence="6">
    <location>
        <begin position="256"/>
        <end position="276"/>
    </location>
</feature>
<gene>
    <name evidence="8" type="ORF">TrRE_jg4164</name>
</gene>
<evidence type="ECO:0000313" key="9">
    <source>
        <dbReference type="Proteomes" id="UP001165082"/>
    </source>
</evidence>
<keyword evidence="3 6" id="KW-0812">Transmembrane</keyword>
<dbReference type="EMBL" id="BRXZ01005544">
    <property type="protein sequence ID" value="GMH46428.1"/>
    <property type="molecule type" value="Genomic_DNA"/>
</dbReference>
<dbReference type="PANTHER" id="PTHR11266:SF21">
    <property type="entry name" value="ACT DOMAIN-CONTAINING PROTEIN"/>
    <property type="match status" value="1"/>
</dbReference>
<dbReference type="Pfam" id="PF04117">
    <property type="entry name" value="Mpv17_PMP22"/>
    <property type="match status" value="1"/>
</dbReference>
<reference evidence="8" key="1">
    <citation type="submission" date="2022-07" db="EMBL/GenBank/DDBJ databases">
        <title>Genome analysis of Parmales, a sister group of diatoms, reveals the evolutionary specialization of diatoms from phago-mixotrophs to photoautotrophs.</title>
        <authorList>
            <person name="Ban H."/>
            <person name="Sato S."/>
            <person name="Yoshikawa S."/>
            <person name="Kazumasa Y."/>
            <person name="Nakamura Y."/>
            <person name="Ichinomiya M."/>
            <person name="Saitoh K."/>
            <person name="Sato N."/>
            <person name="Blanc-Mathieu R."/>
            <person name="Endo H."/>
            <person name="Kuwata A."/>
            <person name="Ogata H."/>
        </authorList>
    </citation>
    <scope>NUCLEOTIDE SEQUENCE</scope>
</reference>
<protein>
    <submittedName>
        <fullName evidence="8">Uncharacterized protein</fullName>
    </submittedName>
</protein>
<keyword evidence="4 6" id="KW-1133">Transmembrane helix</keyword>
<comment type="subcellular location">
    <subcellularLocation>
        <location evidence="1">Membrane</location>
        <topology evidence="1">Multi-pass membrane protein</topology>
    </subcellularLocation>
</comment>
<dbReference type="AlphaFoldDB" id="A0A9W7DKI3"/>
<evidence type="ECO:0000256" key="2">
    <source>
        <dbReference type="ARBA" id="ARBA00006824"/>
    </source>
</evidence>
<evidence type="ECO:0000256" key="7">
    <source>
        <dbReference type="SAM" id="MobiDB-lite"/>
    </source>
</evidence>
<feature type="transmembrane region" description="Helical" evidence="6">
    <location>
        <begin position="53"/>
        <end position="73"/>
    </location>
</feature>
<dbReference type="PANTHER" id="PTHR11266">
    <property type="entry name" value="PEROXISOMAL MEMBRANE PROTEIN 2, PXMP2 MPV17"/>
    <property type="match status" value="1"/>
</dbReference>
<comment type="caution">
    <text evidence="8">The sequence shown here is derived from an EMBL/GenBank/DDBJ whole genome shotgun (WGS) entry which is preliminary data.</text>
</comment>
<sequence>MPAVVALSEAEQQARDAERLAKKAALQKKSTRPLDYGESVKAEKEKQADMKKIVYFLVLLPALIFRPSLALAATASPALPLRKALFPLLVSAVTGMSLTALADTIVQVSGNDISNDSDLYRCNYLMSLTDLTRGEKWTRFIGRLRDRGRAVNLPRLMSFALFGLCLKGIFQFFFYSFWLPRITKGSTVLSVALDSLGYVPLVYYPFYFMLTGKIQYKRGLLDSLRAYKKDMLRLCTASIMFWLPIQLVNFTFTPDVWRNLVVLCAAFVWTIVLSILTQ</sequence>
<evidence type="ECO:0000256" key="4">
    <source>
        <dbReference type="ARBA" id="ARBA00022989"/>
    </source>
</evidence>
<evidence type="ECO:0000256" key="1">
    <source>
        <dbReference type="ARBA" id="ARBA00004141"/>
    </source>
</evidence>
<proteinExistence type="inferred from homology"/>
<keyword evidence="9" id="KW-1185">Reference proteome</keyword>
<dbReference type="GO" id="GO:0016020">
    <property type="term" value="C:membrane"/>
    <property type="evidence" value="ECO:0007669"/>
    <property type="project" value="UniProtKB-SubCell"/>
</dbReference>
<feature type="transmembrane region" description="Helical" evidence="6">
    <location>
        <begin position="85"/>
        <end position="106"/>
    </location>
</feature>
<evidence type="ECO:0000313" key="8">
    <source>
        <dbReference type="EMBL" id="GMH46428.1"/>
    </source>
</evidence>
<evidence type="ECO:0000256" key="3">
    <source>
        <dbReference type="ARBA" id="ARBA00022692"/>
    </source>
</evidence>
<comment type="similarity">
    <text evidence="2 6">Belongs to the peroxisomal membrane protein PXMP2/4 family.</text>
</comment>
<dbReference type="InterPro" id="IPR007248">
    <property type="entry name" value="Mpv17_PMP22"/>
</dbReference>
<feature type="transmembrane region" description="Helical" evidence="6">
    <location>
        <begin position="187"/>
        <end position="210"/>
    </location>
</feature>
<accession>A0A9W7DKI3</accession>
<feature type="transmembrane region" description="Helical" evidence="6">
    <location>
        <begin position="231"/>
        <end position="250"/>
    </location>
</feature>
<dbReference type="OrthoDB" id="430207at2759"/>
<dbReference type="Proteomes" id="UP001165082">
    <property type="component" value="Unassembled WGS sequence"/>
</dbReference>
<keyword evidence="5 6" id="KW-0472">Membrane</keyword>
<name>A0A9W7DKI3_9STRA</name>
<organism evidence="8 9">
    <name type="scientific">Triparma retinervis</name>
    <dbReference type="NCBI Taxonomy" id="2557542"/>
    <lineage>
        <taxon>Eukaryota</taxon>
        <taxon>Sar</taxon>
        <taxon>Stramenopiles</taxon>
        <taxon>Ochrophyta</taxon>
        <taxon>Bolidophyceae</taxon>
        <taxon>Parmales</taxon>
        <taxon>Triparmaceae</taxon>
        <taxon>Triparma</taxon>
    </lineage>
</organism>
<dbReference type="GO" id="GO:0005737">
    <property type="term" value="C:cytoplasm"/>
    <property type="evidence" value="ECO:0007669"/>
    <property type="project" value="TreeGrafter"/>
</dbReference>